<protein>
    <submittedName>
        <fullName evidence="6">Ribosomal RNA small subunit methyltransferase A</fullName>
    </submittedName>
</protein>
<gene>
    <name evidence="6" type="primary">rsmA</name>
    <name evidence="6" type="ORF">ANPL_01395</name>
</gene>
<evidence type="ECO:0000313" key="7">
    <source>
        <dbReference type="Proteomes" id="UP000500930"/>
    </source>
</evidence>
<keyword evidence="7" id="KW-1185">Reference proteome</keyword>
<evidence type="ECO:0000256" key="1">
    <source>
        <dbReference type="ARBA" id="ARBA00022603"/>
    </source>
</evidence>
<name>A0A858PXU6_9RICK</name>
<comment type="similarity">
    <text evidence="5">Belongs to the class I-like SAM-binding methyltransferase superfamily. rRNA adenine N(6)-methyltransferase family.</text>
</comment>
<evidence type="ECO:0000256" key="2">
    <source>
        <dbReference type="ARBA" id="ARBA00022679"/>
    </source>
</evidence>
<organism evidence="6 7">
    <name type="scientific">Anaplasma platys</name>
    <dbReference type="NCBI Taxonomy" id="949"/>
    <lineage>
        <taxon>Bacteria</taxon>
        <taxon>Pseudomonadati</taxon>
        <taxon>Pseudomonadota</taxon>
        <taxon>Alphaproteobacteria</taxon>
        <taxon>Rickettsiales</taxon>
        <taxon>Anaplasmataceae</taxon>
        <taxon>Anaplasma</taxon>
    </lineage>
</organism>
<dbReference type="InterPro" id="IPR029063">
    <property type="entry name" value="SAM-dependent_MTases_sf"/>
</dbReference>
<comment type="caution">
    <text evidence="5">Lacks conserved residue(s) required for the propagation of feature annotation.</text>
</comment>
<dbReference type="Proteomes" id="UP000500930">
    <property type="component" value="Chromosome"/>
</dbReference>
<dbReference type="KEGG" id="aplt:ANPL_01395"/>
<keyword evidence="2 5" id="KW-0808">Transferase</keyword>
<evidence type="ECO:0000256" key="4">
    <source>
        <dbReference type="ARBA" id="ARBA00022884"/>
    </source>
</evidence>
<dbReference type="Pfam" id="PF00398">
    <property type="entry name" value="RrnaAD"/>
    <property type="match status" value="1"/>
</dbReference>
<reference evidence="6 7" key="1">
    <citation type="journal article" date="2020" name="Pathogens">
        <title>First Whole Genome Sequence of Anaplasma platys, an Obligate Intracellular Rickettsial Pathogen of Dogs.</title>
        <authorList>
            <person name="Llanes A."/>
            <person name="Rajeev S."/>
        </authorList>
    </citation>
    <scope>NUCLEOTIDE SEQUENCE [LARGE SCALE GENOMIC DNA]</scope>
    <source>
        <strain evidence="6 7">S3</strain>
    </source>
</reference>
<dbReference type="AlphaFoldDB" id="A0A858PXU6"/>
<feature type="binding site" evidence="5">
    <location>
        <position position="1"/>
    </location>
    <ligand>
        <name>S-adenosyl-L-methionine</name>
        <dbReference type="ChEBI" id="CHEBI:59789"/>
    </ligand>
</feature>
<accession>A0A858PXU6</accession>
<keyword evidence="3 5" id="KW-0949">S-adenosyl-L-methionine</keyword>
<dbReference type="Gene3D" id="1.10.8.100">
    <property type="entry name" value="Ribosomal RNA adenine dimethylase-like, domain 2"/>
    <property type="match status" value="1"/>
</dbReference>
<evidence type="ECO:0000256" key="5">
    <source>
        <dbReference type="PROSITE-ProRule" id="PRU01026"/>
    </source>
</evidence>
<dbReference type="SUPFAM" id="SSF53335">
    <property type="entry name" value="S-adenosyl-L-methionine-dependent methyltransferases"/>
    <property type="match status" value="1"/>
</dbReference>
<dbReference type="EMBL" id="CP046391">
    <property type="protein sequence ID" value="QJC27388.1"/>
    <property type="molecule type" value="Genomic_DNA"/>
</dbReference>
<evidence type="ECO:0000313" key="6">
    <source>
        <dbReference type="EMBL" id="QJC27388.1"/>
    </source>
</evidence>
<evidence type="ECO:0000256" key="3">
    <source>
        <dbReference type="ARBA" id="ARBA00022691"/>
    </source>
</evidence>
<dbReference type="InterPro" id="IPR023165">
    <property type="entry name" value="rRNA_Ade_diMease-like_C"/>
</dbReference>
<dbReference type="PROSITE" id="PS51689">
    <property type="entry name" value="SAM_RNA_A_N6_MT"/>
    <property type="match status" value="1"/>
</dbReference>
<dbReference type="GO" id="GO:0003723">
    <property type="term" value="F:RNA binding"/>
    <property type="evidence" value="ECO:0007669"/>
    <property type="project" value="UniProtKB-UniRule"/>
</dbReference>
<keyword evidence="1 5" id="KW-0489">Methyltransferase</keyword>
<proteinExistence type="inferred from homology"/>
<dbReference type="GO" id="GO:0000179">
    <property type="term" value="F:rRNA (adenine-N6,N6-)-dimethyltransferase activity"/>
    <property type="evidence" value="ECO:0007669"/>
    <property type="project" value="UniProtKB-UniRule"/>
</dbReference>
<dbReference type="InterPro" id="IPR001737">
    <property type="entry name" value="KsgA/Erm"/>
</dbReference>
<sequence>MVNITPLKTPRAMVDYSYLCSVLKMLFHCKRKTILNALKLRVDNAEEVLEKCNIDRNTRAEALSIEKLCVLANSLQAQKIALAE</sequence>
<keyword evidence="4 5" id="KW-0694">RNA-binding</keyword>